<dbReference type="STRING" id="630515.SAMN04489812_0552"/>
<keyword evidence="1" id="KW-0812">Transmembrane</keyword>
<organism evidence="2 3">
    <name type="scientific">Microlunatus soli</name>
    <dbReference type="NCBI Taxonomy" id="630515"/>
    <lineage>
        <taxon>Bacteria</taxon>
        <taxon>Bacillati</taxon>
        <taxon>Actinomycetota</taxon>
        <taxon>Actinomycetes</taxon>
        <taxon>Propionibacteriales</taxon>
        <taxon>Propionibacteriaceae</taxon>
        <taxon>Microlunatus</taxon>
    </lineage>
</organism>
<keyword evidence="1" id="KW-0472">Membrane</keyword>
<reference evidence="2 3" key="1">
    <citation type="submission" date="2016-10" db="EMBL/GenBank/DDBJ databases">
        <authorList>
            <person name="de Groot N.N."/>
        </authorList>
    </citation>
    <scope>NUCLEOTIDE SEQUENCE [LARGE SCALE GENOMIC DNA]</scope>
    <source>
        <strain evidence="2 3">DSM 21800</strain>
    </source>
</reference>
<dbReference type="EMBL" id="LT629772">
    <property type="protein sequence ID" value="SDR99576.1"/>
    <property type="molecule type" value="Genomic_DNA"/>
</dbReference>
<keyword evidence="1" id="KW-1133">Transmembrane helix</keyword>
<dbReference type="Proteomes" id="UP000199103">
    <property type="component" value="Chromosome I"/>
</dbReference>
<protein>
    <submittedName>
        <fullName evidence="2">Uncharacterized protein</fullName>
    </submittedName>
</protein>
<gene>
    <name evidence="2" type="ORF">SAMN04489812_0552</name>
</gene>
<evidence type="ECO:0000313" key="2">
    <source>
        <dbReference type="EMBL" id="SDR99576.1"/>
    </source>
</evidence>
<feature type="transmembrane region" description="Helical" evidence="1">
    <location>
        <begin position="73"/>
        <end position="92"/>
    </location>
</feature>
<name>A0A1H1NKN5_9ACTN</name>
<proteinExistence type="predicted"/>
<accession>A0A1H1NKN5</accession>
<dbReference type="AlphaFoldDB" id="A0A1H1NKN5"/>
<evidence type="ECO:0000313" key="3">
    <source>
        <dbReference type="Proteomes" id="UP000199103"/>
    </source>
</evidence>
<sequence>MTCLLWAIVIGGVIATALVTGFQVMFPCADFTDSQSGDGGNPGWRLFPPGPECRTTVALVDGTTGTHIDSPSWFRVVALICWLGWIATIVWARRRANGARTDRPVA</sequence>
<keyword evidence="3" id="KW-1185">Reference proteome</keyword>
<evidence type="ECO:0000256" key="1">
    <source>
        <dbReference type="SAM" id="Phobius"/>
    </source>
</evidence>